<dbReference type="Pfam" id="PF00934">
    <property type="entry name" value="PE"/>
    <property type="match status" value="1"/>
</dbReference>
<dbReference type="AlphaFoldDB" id="A0A7I9WJ02"/>
<keyword evidence="3" id="KW-1185">Reference proteome</keyword>
<reference evidence="2 3" key="1">
    <citation type="journal article" date="2019" name="Emerg. Microbes Infect.">
        <title>Comprehensive subspecies identification of 175 nontuberculous mycobacteria species based on 7547 genomic profiles.</title>
        <authorList>
            <person name="Matsumoto Y."/>
            <person name="Kinjo T."/>
            <person name="Motooka D."/>
            <person name="Nabeya D."/>
            <person name="Jung N."/>
            <person name="Uechi K."/>
            <person name="Horii T."/>
            <person name="Iida T."/>
            <person name="Fujita J."/>
            <person name="Nakamura S."/>
        </authorList>
    </citation>
    <scope>NUCLEOTIDE SEQUENCE [LARGE SCALE GENOMIC DNA]</scope>
    <source>
        <strain evidence="2 3">JCM 13392</strain>
    </source>
</reference>
<dbReference type="RefSeq" id="WP_193488815.1">
    <property type="nucleotide sequence ID" value="NZ_BAAAMC010000001.1"/>
</dbReference>
<protein>
    <recommendedName>
        <fullName evidence="1">PE domain-containing protein</fullName>
    </recommendedName>
</protein>
<dbReference type="Proteomes" id="UP000465241">
    <property type="component" value="Unassembled WGS sequence"/>
</dbReference>
<dbReference type="SUPFAM" id="SSF140459">
    <property type="entry name" value="PE/PPE dimer-like"/>
    <property type="match status" value="1"/>
</dbReference>
<proteinExistence type="predicted"/>
<dbReference type="InterPro" id="IPR000084">
    <property type="entry name" value="PE-PGRS_N"/>
</dbReference>
<evidence type="ECO:0000313" key="3">
    <source>
        <dbReference type="Proteomes" id="UP000465241"/>
    </source>
</evidence>
<evidence type="ECO:0000259" key="1">
    <source>
        <dbReference type="Pfam" id="PF00934"/>
    </source>
</evidence>
<feature type="domain" description="PE" evidence="1">
    <location>
        <begin position="7"/>
        <end position="91"/>
    </location>
</feature>
<sequence length="98" mass="10561">MADNNILRMQPTEVSEVSAQLDALAGRVEQLLDTETPNLAVQPGARDEVSQRVATTLNAVGESFQTSARSGVTEMRETASTLRSQADDLTHLDQGFTV</sequence>
<accession>A0A7I9WJ02</accession>
<dbReference type="EMBL" id="BLKT01000003">
    <property type="protein sequence ID" value="GFG57725.1"/>
    <property type="molecule type" value="Genomic_DNA"/>
</dbReference>
<name>A0A7I9WJ02_9MYCO</name>
<dbReference type="InterPro" id="IPR038332">
    <property type="entry name" value="PPE_sf"/>
</dbReference>
<comment type="caution">
    <text evidence="2">The sequence shown here is derived from an EMBL/GenBank/DDBJ whole genome shotgun (WGS) entry which is preliminary data.</text>
</comment>
<dbReference type="Gene3D" id="1.10.287.850">
    <property type="entry name" value="HP0062-like domain"/>
    <property type="match status" value="1"/>
</dbReference>
<evidence type="ECO:0000313" key="2">
    <source>
        <dbReference type="EMBL" id="GFG57725.1"/>
    </source>
</evidence>
<gene>
    <name evidence="2" type="ORF">MMUR_18610</name>
</gene>
<organism evidence="2 3">
    <name type="scientific">Mycolicibacterium murale</name>
    <dbReference type="NCBI Taxonomy" id="182220"/>
    <lineage>
        <taxon>Bacteria</taxon>
        <taxon>Bacillati</taxon>
        <taxon>Actinomycetota</taxon>
        <taxon>Actinomycetes</taxon>
        <taxon>Mycobacteriales</taxon>
        <taxon>Mycobacteriaceae</taxon>
        <taxon>Mycolicibacterium</taxon>
    </lineage>
</organism>